<dbReference type="Pfam" id="PF02518">
    <property type="entry name" value="HATPase_c"/>
    <property type="match status" value="1"/>
</dbReference>
<dbReference type="InterPro" id="IPR036097">
    <property type="entry name" value="HisK_dim/P_sf"/>
</dbReference>
<dbReference type="EMBL" id="JAXQNN010000003">
    <property type="protein sequence ID" value="MDZ5712844.1"/>
    <property type="molecule type" value="Genomic_DNA"/>
</dbReference>
<feature type="domain" description="PAC" evidence="11">
    <location>
        <begin position="78"/>
        <end position="132"/>
    </location>
</feature>
<sequence length="484" mass="55226">MRYSDTLAIENIISAVDHHLAVAFIDLNGRFEYVNDNFCKATQYTEEELMNGHFSMVLHENHDIEQLTKALKQIRKGQLWQGEMLNKKKDGSPLWVNSTIVPMLDGEGRPFRYFTYKTDITEKIEMKEKLSATEQKLKLSVSEANYLKHVLDQSSMVTIIDRNRTILYVNDRFAELMKRKPLDIIGKPLDDLNARCHPDSFYDEMWETVYRGEIWSGDVQTRTKDGELRWTSTRIFPMMNEGDEPARFIFVSQDITHAKESEQLILRSEKLSVLGELAAGIAHEIRNPLTSLKGFTALLEEGETAPEKKAYLSVLKSEIDRIEYTVNELMMLAKPQKSEMKSVKIEELVRSVCGFLRPELTMKNIELSCDGKNPSAEVLCEPNQIKQVVMNVLKNAIEAMNQGGRIHVSYLYQDKKMSIVVKDDGEGMSEEVLKKIDTPFFTTKQTGNGLGIPMCQNIMKLHHGEMRISSIPGAGTTVELVLPY</sequence>
<name>A0ABU5KNX7_9BACL</name>
<dbReference type="SUPFAM" id="SSF47384">
    <property type="entry name" value="Homodimeric domain of signal transducing histidine kinase"/>
    <property type="match status" value="1"/>
</dbReference>
<dbReference type="SUPFAM" id="SSF55874">
    <property type="entry name" value="ATPase domain of HSP90 chaperone/DNA topoisomerase II/histidine kinase"/>
    <property type="match status" value="1"/>
</dbReference>
<accession>A0ABU5KNX7</accession>
<evidence type="ECO:0000256" key="5">
    <source>
        <dbReference type="ARBA" id="ARBA00022741"/>
    </source>
</evidence>
<dbReference type="PANTHER" id="PTHR43065">
    <property type="entry name" value="SENSOR HISTIDINE KINASE"/>
    <property type="match status" value="1"/>
</dbReference>
<proteinExistence type="predicted"/>
<keyword evidence="13" id="KW-1185">Reference proteome</keyword>
<dbReference type="InterPro" id="IPR036890">
    <property type="entry name" value="HATPase_C_sf"/>
</dbReference>
<dbReference type="Gene3D" id="3.30.565.10">
    <property type="entry name" value="Histidine kinase-like ATPase, C-terminal domain"/>
    <property type="match status" value="1"/>
</dbReference>
<dbReference type="SMART" id="SM00086">
    <property type="entry name" value="PAC"/>
    <property type="match status" value="2"/>
</dbReference>
<dbReference type="PROSITE" id="PS50113">
    <property type="entry name" value="PAC"/>
    <property type="match status" value="2"/>
</dbReference>
<evidence type="ECO:0000313" key="13">
    <source>
        <dbReference type="Proteomes" id="UP001292084"/>
    </source>
</evidence>
<comment type="catalytic activity">
    <reaction evidence="1">
        <text>ATP + protein L-histidine = ADP + protein N-phospho-L-histidine.</text>
        <dbReference type="EC" id="2.7.13.3"/>
    </reaction>
</comment>
<dbReference type="InterPro" id="IPR004358">
    <property type="entry name" value="Sig_transdc_His_kin-like_C"/>
</dbReference>
<feature type="domain" description="PAC" evidence="11">
    <location>
        <begin position="215"/>
        <end position="267"/>
    </location>
</feature>
<keyword evidence="4" id="KW-0808">Transferase</keyword>
<feature type="domain" description="PAS" evidence="10">
    <location>
        <begin position="22"/>
        <end position="78"/>
    </location>
</feature>
<evidence type="ECO:0000313" key="12">
    <source>
        <dbReference type="EMBL" id="MDZ5712844.1"/>
    </source>
</evidence>
<evidence type="ECO:0000256" key="1">
    <source>
        <dbReference type="ARBA" id="ARBA00000085"/>
    </source>
</evidence>
<feature type="domain" description="Histidine kinase" evidence="9">
    <location>
        <begin position="280"/>
        <end position="484"/>
    </location>
</feature>
<dbReference type="PROSITE" id="PS50109">
    <property type="entry name" value="HIS_KIN"/>
    <property type="match status" value="1"/>
</dbReference>
<keyword evidence="8" id="KW-0902">Two-component regulatory system</keyword>
<dbReference type="InterPro" id="IPR003594">
    <property type="entry name" value="HATPase_dom"/>
</dbReference>
<evidence type="ECO:0000256" key="6">
    <source>
        <dbReference type="ARBA" id="ARBA00022777"/>
    </source>
</evidence>
<dbReference type="InterPro" id="IPR000014">
    <property type="entry name" value="PAS"/>
</dbReference>
<keyword evidence="5" id="KW-0547">Nucleotide-binding</keyword>
<dbReference type="CDD" id="cd00082">
    <property type="entry name" value="HisKA"/>
    <property type="match status" value="1"/>
</dbReference>
<dbReference type="Gene3D" id="3.30.450.20">
    <property type="entry name" value="PAS domain"/>
    <property type="match status" value="2"/>
</dbReference>
<dbReference type="InterPro" id="IPR003661">
    <property type="entry name" value="HisK_dim/P_dom"/>
</dbReference>
<evidence type="ECO:0000259" key="9">
    <source>
        <dbReference type="PROSITE" id="PS50109"/>
    </source>
</evidence>
<dbReference type="PROSITE" id="PS50112">
    <property type="entry name" value="PAS"/>
    <property type="match status" value="2"/>
</dbReference>
<evidence type="ECO:0000259" key="10">
    <source>
        <dbReference type="PROSITE" id="PS50112"/>
    </source>
</evidence>
<dbReference type="NCBIfam" id="TIGR00229">
    <property type="entry name" value="sensory_box"/>
    <property type="match status" value="2"/>
</dbReference>
<dbReference type="SMART" id="SM00091">
    <property type="entry name" value="PAS"/>
    <property type="match status" value="2"/>
</dbReference>
<evidence type="ECO:0000256" key="8">
    <source>
        <dbReference type="ARBA" id="ARBA00023012"/>
    </source>
</evidence>
<keyword evidence="3" id="KW-0597">Phosphoprotein</keyword>
<dbReference type="InterPro" id="IPR001610">
    <property type="entry name" value="PAC"/>
</dbReference>
<dbReference type="Pfam" id="PF00512">
    <property type="entry name" value="HisKA"/>
    <property type="match status" value="1"/>
</dbReference>
<dbReference type="RefSeq" id="WP_322421823.1">
    <property type="nucleotide sequence ID" value="NZ_JAXQNN010000003.1"/>
</dbReference>
<dbReference type="InterPro" id="IPR035965">
    <property type="entry name" value="PAS-like_dom_sf"/>
</dbReference>
<dbReference type="Proteomes" id="UP001292084">
    <property type="component" value="Unassembled WGS sequence"/>
</dbReference>
<comment type="caution">
    <text evidence="12">The sequence shown here is derived from an EMBL/GenBank/DDBJ whole genome shotgun (WGS) entry which is preliminary data.</text>
</comment>
<organism evidence="12 13">
    <name type="scientific">Jeotgalibacillus haloalkalitolerans</name>
    <dbReference type="NCBI Taxonomy" id="3104292"/>
    <lineage>
        <taxon>Bacteria</taxon>
        <taxon>Bacillati</taxon>
        <taxon>Bacillota</taxon>
        <taxon>Bacilli</taxon>
        <taxon>Bacillales</taxon>
        <taxon>Caryophanaceae</taxon>
        <taxon>Jeotgalibacillus</taxon>
    </lineage>
</organism>
<dbReference type="PANTHER" id="PTHR43065:SF10">
    <property type="entry name" value="PEROXIDE STRESS-ACTIVATED HISTIDINE KINASE MAK3"/>
    <property type="match status" value="1"/>
</dbReference>
<dbReference type="SMART" id="SM00388">
    <property type="entry name" value="HisKA"/>
    <property type="match status" value="1"/>
</dbReference>
<dbReference type="SUPFAM" id="SSF55785">
    <property type="entry name" value="PYP-like sensor domain (PAS domain)"/>
    <property type="match status" value="2"/>
</dbReference>
<dbReference type="Gene3D" id="1.10.287.130">
    <property type="match status" value="1"/>
</dbReference>
<evidence type="ECO:0000256" key="4">
    <source>
        <dbReference type="ARBA" id="ARBA00022679"/>
    </source>
</evidence>
<evidence type="ECO:0000259" key="11">
    <source>
        <dbReference type="PROSITE" id="PS50113"/>
    </source>
</evidence>
<dbReference type="EC" id="2.7.13.3" evidence="2"/>
<dbReference type="Pfam" id="PF13426">
    <property type="entry name" value="PAS_9"/>
    <property type="match status" value="2"/>
</dbReference>
<evidence type="ECO:0000256" key="7">
    <source>
        <dbReference type="ARBA" id="ARBA00022840"/>
    </source>
</evidence>
<feature type="domain" description="PAS" evidence="10">
    <location>
        <begin position="143"/>
        <end position="200"/>
    </location>
</feature>
<dbReference type="InterPro" id="IPR005467">
    <property type="entry name" value="His_kinase_dom"/>
</dbReference>
<evidence type="ECO:0000256" key="2">
    <source>
        <dbReference type="ARBA" id="ARBA00012438"/>
    </source>
</evidence>
<dbReference type="CDD" id="cd00130">
    <property type="entry name" value="PAS"/>
    <property type="match status" value="2"/>
</dbReference>
<keyword evidence="6" id="KW-0418">Kinase</keyword>
<evidence type="ECO:0000256" key="3">
    <source>
        <dbReference type="ARBA" id="ARBA00022553"/>
    </source>
</evidence>
<protein>
    <recommendedName>
        <fullName evidence="2">histidine kinase</fullName>
        <ecNumber evidence="2">2.7.13.3</ecNumber>
    </recommendedName>
</protein>
<gene>
    <name evidence="12" type="ORF">UFB30_11460</name>
</gene>
<keyword evidence="7" id="KW-0067">ATP-binding</keyword>
<dbReference type="SMART" id="SM00387">
    <property type="entry name" value="HATPase_c"/>
    <property type="match status" value="1"/>
</dbReference>
<dbReference type="PRINTS" id="PR00344">
    <property type="entry name" value="BCTRLSENSOR"/>
</dbReference>
<dbReference type="InterPro" id="IPR000700">
    <property type="entry name" value="PAS-assoc_C"/>
</dbReference>
<reference evidence="12 13" key="1">
    <citation type="submission" date="2023-12" db="EMBL/GenBank/DDBJ databases">
        <title>Jeotgalibacillus haloalkaliphilus sp. nov., a novel salt-tolerant bacteria, isolated from the estuary of the Fenhe River into the Yellow River.</title>
        <authorList>
            <person name="Li Y."/>
        </authorList>
    </citation>
    <scope>NUCLEOTIDE SEQUENCE [LARGE SCALE GENOMIC DNA]</scope>
    <source>
        <strain evidence="12 13">HH7-29</strain>
    </source>
</reference>